<evidence type="ECO:0000259" key="3">
    <source>
        <dbReference type="Pfam" id="PF10400"/>
    </source>
</evidence>
<evidence type="ECO:0000313" key="5">
    <source>
        <dbReference type="Proteomes" id="UP000730482"/>
    </source>
</evidence>
<comment type="caution">
    <text evidence="4">The sequence shown here is derived from an EMBL/GenBank/DDBJ whole genome shotgun (WGS) entry which is preliminary data.</text>
</comment>
<evidence type="ECO:0000313" key="4">
    <source>
        <dbReference type="EMBL" id="MBS2549033.1"/>
    </source>
</evidence>
<protein>
    <submittedName>
        <fullName evidence="4">PadR family transcriptional regulator</fullName>
    </submittedName>
</protein>
<proteinExistence type="predicted"/>
<gene>
    <name evidence="4" type="ORF">KGQ19_19385</name>
</gene>
<accession>A0ABS5KSK8</accession>
<dbReference type="PANTHER" id="PTHR43252:SF6">
    <property type="entry name" value="NEGATIVE TRANSCRIPTION REGULATOR PADR"/>
    <property type="match status" value="1"/>
</dbReference>
<name>A0ABS5KSK8_9ACTN</name>
<keyword evidence="5" id="KW-1185">Reference proteome</keyword>
<dbReference type="Pfam" id="PF10400">
    <property type="entry name" value="Vir_act_alpha_C"/>
    <property type="match status" value="1"/>
</dbReference>
<feature type="domain" description="Transcription regulator PadR C-terminal" evidence="3">
    <location>
        <begin position="91"/>
        <end position="164"/>
    </location>
</feature>
<evidence type="ECO:0000256" key="1">
    <source>
        <dbReference type="SAM" id="MobiDB-lite"/>
    </source>
</evidence>
<dbReference type="RefSeq" id="WP_212010610.1">
    <property type="nucleotide sequence ID" value="NZ_JAAFYZ010000062.1"/>
</dbReference>
<organism evidence="4 5">
    <name type="scientific">Catenulispora pinistramenti</name>
    <dbReference type="NCBI Taxonomy" id="2705254"/>
    <lineage>
        <taxon>Bacteria</taxon>
        <taxon>Bacillati</taxon>
        <taxon>Actinomycetota</taxon>
        <taxon>Actinomycetes</taxon>
        <taxon>Catenulisporales</taxon>
        <taxon>Catenulisporaceae</taxon>
        <taxon>Catenulispora</taxon>
    </lineage>
</organism>
<dbReference type="InterPro" id="IPR036388">
    <property type="entry name" value="WH-like_DNA-bd_sf"/>
</dbReference>
<dbReference type="EMBL" id="JAAFYZ010000062">
    <property type="protein sequence ID" value="MBS2549033.1"/>
    <property type="molecule type" value="Genomic_DNA"/>
</dbReference>
<dbReference type="Pfam" id="PF03551">
    <property type="entry name" value="PadR"/>
    <property type="match status" value="1"/>
</dbReference>
<feature type="domain" description="Transcription regulator PadR N-terminal" evidence="2">
    <location>
        <begin position="7"/>
        <end position="76"/>
    </location>
</feature>
<reference evidence="4 5" key="1">
    <citation type="submission" date="2020-02" db="EMBL/GenBank/DDBJ databases">
        <title>Acidophilic actinobacteria isolated from forest soil.</title>
        <authorList>
            <person name="Golinska P."/>
        </authorList>
    </citation>
    <scope>NUCLEOTIDE SEQUENCE [LARGE SCALE GENOMIC DNA]</scope>
    <source>
        <strain evidence="4 5">NL8</strain>
    </source>
</reference>
<evidence type="ECO:0000259" key="2">
    <source>
        <dbReference type="Pfam" id="PF03551"/>
    </source>
</evidence>
<feature type="region of interest" description="Disordered" evidence="1">
    <location>
        <begin position="171"/>
        <end position="220"/>
    </location>
</feature>
<feature type="compositionally biased region" description="Low complexity" evidence="1">
    <location>
        <begin position="179"/>
        <end position="214"/>
    </location>
</feature>
<sequence length="220" mass="23870">MSVKHSLLAGLADGERYGYQLRAEFEERTGATWPLNIGQVYTTLNRLERDGLVEPAGQDAANHVFYRITDAGREELFSWFARPVTRAERPRDELAVKLALAVTVGGVDVAAIVHAQRKHALAALQDYTRVKARLDPAELAASLVLESMIFQSEAEIRWLDHVEARVLRHARESQTTRVGGPADPGSAKGAGGAAPTDADASTRTSRSTRATATARKGKAI</sequence>
<dbReference type="InterPro" id="IPR018309">
    <property type="entry name" value="Tscrpt_reg_PadR_C"/>
</dbReference>
<dbReference type="Gene3D" id="1.10.10.10">
    <property type="entry name" value="Winged helix-like DNA-binding domain superfamily/Winged helix DNA-binding domain"/>
    <property type="match status" value="1"/>
</dbReference>
<dbReference type="Proteomes" id="UP000730482">
    <property type="component" value="Unassembled WGS sequence"/>
</dbReference>
<dbReference type="InterPro" id="IPR005149">
    <property type="entry name" value="Tscrpt_reg_PadR_N"/>
</dbReference>
<dbReference type="PANTHER" id="PTHR43252">
    <property type="entry name" value="TRANSCRIPTIONAL REGULATOR YQJI"/>
    <property type="match status" value="1"/>
</dbReference>
<dbReference type="SUPFAM" id="SSF46785">
    <property type="entry name" value="Winged helix' DNA-binding domain"/>
    <property type="match status" value="1"/>
</dbReference>
<dbReference type="InterPro" id="IPR036390">
    <property type="entry name" value="WH_DNA-bd_sf"/>
</dbReference>